<comment type="caution">
    <text evidence="2">The sequence shown here is derived from an EMBL/GenBank/DDBJ whole genome shotgun (WGS) entry which is preliminary data.</text>
</comment>
<dbReference type="Proteomes" id="UP000092377">
    <property type="component" value="Unassembled WGS sequence"/>
</dbReference>
<dbReference type="AlphaFoldDB" id="A0A1B8H0T4"/>
<gene>
    <name evidence="2" type="ORF">AYY18_11805</name>
</gene>
<accession>A0A1B8H0T4</accession>
<proteinExistence type="predicted"/>
<evidence type="ECO:0000313" key="3">
    <source>
        <dbReference type="Proteomes" id="UP000092377"/>
    </source>
</evidence>
<evidence type="ECO:0000313" key="2">
    <source>
        <dbReference type="EMBL" id="OBU02686.1"/>
    </source>
</evidence>
<dbReference type="EMBL" id="LZEY01000060">
    <property type="protein sequence ID" value="OBU02686.1"/>
    <property type="molecule type" value="Genomic_DNA"/>
</dbReference>
<feature type="chain" id="PRO_5008609198" evidence="1">
    <location>
        <begin position="27"/>
        <end position="133"/>
    </location>
</feature>
<organism evidence="2 3">
    <name type="scientific">Morganella psychrotolerans</name>
    <dbReference type="NCBI Taxonomy" id="368603"/>
    <lineage>
        <taxon>Bacteria</taxon>
        <taxon>Pseudomonadati</taxon>
        <taxon>Pseudomonadota</taxon>
        <taxon>Gammaproteobacteria</taxon>
        <taxon>Enterobacterales</taxon>
        <taxon>Morganellaceae</taxon>
        <taxon>Morganella</taxon>
    </lineage>
</organism>
<evidence type="ECO:0000256" key="1">
    <source>
        <dbReference type="SAM" id="SignalP"/>
    </source>
</evidence>
<name>A0A1B8H0T4_9GAMM</name>
<reference evidence="3" key="1">
    <citation type="submission" date="2016-06" db="EMBL/GenBank/DDBJ databases">
        <authorList>
            <person name="Butler K."/>
        </authorList>
    </citation>
    <scope>NUCLEOTIDE SEQUENCE [LARGE SCALE GENOMIC DNA]</scope>
    <source>
        <strain evidence="3">GCSL-Mp20</strain>
    </source>
</reference>
<keyword evidence="1" id="KW-0732">Signal</keyword>
<keyword evidence="3" id="KW-1185">Reference proteome</keyword>
<dbReference type="OrthoDB" id="7058601at2"/>
<protein>
    <submittedName>
        <fullName evidence="2">Uncharacterized protein</fullName>
    </submittedName>
</protein>
<sequence length="133" mass="14910">MIMLSVITKNVLIAAGLTLAAFSAFSAEPVCKATVHDPESYDYTDECYYAGTDILKTYQIYRNEYDNQKDMVKSITPGVDQSLTDYGTTVNLDYKWKGVNHLTMIQFFNGGLDTITFDYNGKGTTVLMERSPD</sequence>
<feature type="signal peptide" evidence="1">
    <location>
        <begin position="1"/>
        <end position="26"/>
    </location>
</feature>